<dbReference type="EMBL" id="CP101740">
    <property type="protein sequence ID" value="UUL83941.1"/>
    <property type="molecule type" value="Genomic_DNA"/>
</dbReference>
<accession>A0ABY5LGT4</accession>
<evidence type="ECO:0008006" key="3">
    <source>
        <dbReference type="Google" id="ProtNLM"/>
    </source>
</evidence>
<organism evidence="1 2">
    <name type="scientific">Sphingomonas qomolangmaensis</name>
    <dbReference type="NCBI Taxonomy" id="2918765"/>
    <lineage>
        <taxon>Bacteria</taxon>
        <taxon>Pseudomonadati</taxon>
        <taxon>Pseudomonadota</taxon>
        <taxon>Alphaproteobacteria</taxon>
        <taxon>Sphingomonadales</taxon>
        <taxon>Sphingomonadaceae</taxon>
        <taxon>Sphingomonas</taxon>
    </lineage>
</organism>
<protein>
    <recommendedName>
        <fullName evidence="3">Type II secretion system protein GspC N-terminal domain-containing protein</fullName>
    </recommendedName>
</protein>
<keyword evidence="2" id="KW-1185">Reference proteome</keyword>
<name>A0ABY5LGT4_9SPHN</name>
<evidence type="ECO:0000313" key="2">
    <source>
        <dbReference type="Proteomes" id="UP001058533"/>
    </source>
</evidence>
<proteinExistence type="predicted"/>
<dbReference type="RefSeq" id="WP_256507776.1">
    <property type="nucleotide sequence ID" value="NZ_CP101740.1"/>
</dbReference>
<sequence length="138" mass="14054">MALTREQIGWSAALALLAIATPAVVLLAPSPEPLRALSSPSQTTLAARPPLDAALGRSLFGAVTEARATPADAPALVGIAGRLNVDAVAMVRTSEGASRTLAVGEAVDGWQLRALAIDAAFFTRGTQEARVPMPGSAE</sequence>
<evidence type="ECO:0000313" key="1">
    <source>
        <dbReference type="EMBL" id="UUL83941.1"/>
    </source>
</evidence>
<gene>
    <name evidence="1" type="ORF">NMP03_07045</name>
</gene>
<reference evidence="1" key="1">
    <citation type="submission" date="2022-07" db="EMBL/GenBank/DDBJ databases">
        <title>Sphingomonas sp. nov., a novel bacterium isolated from the north slope of the Mount Everest.</title>
        <authorList>
            <person name="Cui X."/>
            <person name="Liu Y."/>
        </authorList>
    </citation>
    <scope>NUCLEOTIDE SEQUENCE</scope>
    <source>
        <strain evidence="1">S5-59</strain>
    </source>
</reference>
<dbReference type="Proteomes" id="UP001058533">
    <property type="component" value="Chromosome"/>
</dbReference>